<dbReference type="PANTHER" id="PTHR24637:SF428">
    <property type="entry name" value="SCAVENGER RECEPTOR CLASS A MEMBER 3"/>
    <property type="match status" value="1"/>
</dbReference>
<evidence type="ECO:0008006" key="5">
    <source>
        <dbReference type="Google" id="ProtNLM"/>
    </source>
</evidence>
<feature type="compositionally biased region" description="Low complexity" evidence="1">
    <location>
        <begin position="149"/>
        <end position="172"/>
    </location>
</feature>
<dbReference type="InterPro" id="IPR008160">
    <property type="entry name" value="Collagen"/>
</dbReference>
<keyword evidence="2" id="KW-0732">Signal</keyword>
<accession>A0ABQ3X2X1</accession>
<name>A0ABQ3X2X1_9ACTN</name>
<dbReference type="Pfam" id="PF01391">
    <property type="entry name" value="Collagen"/>
    <property type="match status" value="1"/>
</dbReference>
<organism evidence="3 4">
    <name type="scientific">Actinoplanes couchii</name>
    <dbReference type="NCBI Taxonomy" id="403638"/>
    <lineage>
        <taxon>Bacteria</taxon>
        <taxon>Bacillati</taxon>
        <taxon>Actinomycetota</taxon>
        <taxon>Actinomycetes</taxon>
        <taxon>Micromonosporales</taxon>
        <taxon>Micromonosporaceae</taxon>
        <taxon>Actinoplanes</taxon>
    </lineage>
</organism>
<sequence>MISRSLLASAGVTAAVFAVAGVATAAAGAVGSSPEPNVAPSPTPDVVAAAADPEVIKVCVLAKGGTVRWVLPSTTTCRTGEVLRWWNVAGEKGDDGAEGAAGALGAAGPAGPVGAPGPAGAVGLMGPPGPAGPAGATGPSGPVGPSGPIGPSGSVGPSGSPGPSGSAGVGPTVTTESVVLTSSNYTPVPLANVEVNCTNSNAYAIGGIYTRDGGETATVTSVGRDSTFRYRWLFDVPNVPTAGDITLTVFCALYP</sequence>
<evidence type="ECO:0000313" key="4">
    <source>
        <dbReference type="Proteomes" id="UP000612282"/>
    </source>
</evidence>
<feature type="signal peptide" evidence="2">
    <location>
        <begin position="1"/>
        <end position="25"/>
    </location>
</feature>
<evidence type="ECO:0000256" key="1">
    <source>
        <dbReference type="SAM" id="MobiDB-lite"/>
    </source>
</evidence>
<feature type="chain" id="PRO_5046814473" description="Collagen triple helix repeat protein" evidence="2">
    <location>
        <begin position="26"/>
        <end position="255"/>
    </location>
</feature>
<dbReference type="RefSeq" id="WP_203793798.1">
    <property type="nucleotide sequence ID" value="NZ_JAVDQL010000001.1"/>
</dbReference>
<evidence type="ECO:0000313" key="3">
    <source>
        <dbReference type="EMBL" id="GID52855.1"/>
    </source>
</evidence>
<feature type="region of interest" description="Disordered" evidence="1">
    <location>
        <begin position="118"/>
        <end position="172"/>
    </location>
</feature>
<gene>
    <name evidence="3" type="ORF">Aco03nite_012590</name>
</gene>
<reference evidence="3 4" key="1">
    <citation type="submission" date="2021-01" db="EMBL/GenBank/DDBJ databases">
        <title>Whole genome shotgun sequence of Actinoplanes couchii NBRC 106145.</title>
        <authorList>
            <person name="Komaki H."/>
            <person name="Tamura T."/>
        </authorList>
    </citation>
    <scope>NUCLEOTIDE SEQUENCE [LARGE SCALE GENOMIC DNA]</scope>
    <source>
        <strain evidence="3 4">NBRC 106145</strain>
    </source>
</reference>
<evidence type="ECO:0000256" key="2">
    <source>
        <dbReference type="SAM" id="SignalP"/>
    </source>
</evidence>
<keyword evidence="4" id="KW-1185">Reference proteome</keyword>
<dbReference type="PANTHER" id="PTHR24637">
    <property type="entry name" value="COLLAGEN"/>
    <property type="match status" value="1"/>
</dbReference>
<dbReference type="EMBL" id="BOMG01000024">
    <property type="protein sequence ID" value="GID52855.1"/>
    <property type="molecule type" value="Genomic_DNA"/>
</dbReference>
<proteinExistence type="predicted"/>
<dbReference type="Proteomes" id="UP000612282">
    <property type="component" value="Unassembled WGS sequence"/>
</dbReference>
<comment type="caution">
    <text evidence="3">The sequence shown here is derived from an EMBL/GenBank/DDBJ whole genome shotgun (WGS) entry which is preliminary data.</text>
</comment>
<protein>
    <recommendedName>
        <fullName evidence="5">Collagen triple helix repeat protein</fullName>
    </recommendedName>
</protein>